<accession>A0A8T3BS05</accession>
<organism evidence="2 3">
    <name type="scientific">Dendrobium nobile</name>
    <name type="common">Orchid</name>
    <dbReference type="NCBI Taxonomy" id="94219"/>
    <lineage>
        <taxon>Eukaryota</taxon>
        <taxon>Viridiplantae</taxon>
        <taxon>Streptophyta</taxon>
        <taxon>Embryophyta</taxon>
        <taxon>Tracheophyta</taxon>
        <taxon>Spermatophyta</taxon>
        <taxon>Magnoliopsida</taxon>
        <taxon>Liliopsida</taxon>
        <taxon>Asparagales</taxon>
        <taxon>Orchidaceae</taxon>
        <taxon>Epidendroideae</taxon>
        <taxon>Malaxideae</taxon>
        <taxon>Dendrobiinae</taxon>
        <taxon>Dendrobium</taxon>
    </lineage>
</organism>
<comment type="caution">
    <text evidence="2">The sequence shown here is derived from an EMBL/GenBank/DDBJ whole genome shotgun (WGS) entry which is preliminary data.</text>
</comment>
<gene>
    <name evidence="2" type="ORF">KFK09_006682</name>
</gene>
<keyword evidence="3" id="KW-1185">Reference proteome</keyword>
<feature type="signal peptide" evidence="1">
    <location>
        <begin position="1"/>
        <end position="22"/>
    </location>
</feature>
<dbReference type="Proteomes" id="UP000829196">
    <property type="component" value="Unassembled WGS sequence"/>
</dbReference>
<evidence type="ECO:0000313" key="3">
    <source>
        <dbReference type="Proteomes" id="UP000829196"/>
    </source>
</evidence>
<evidence type="ECO:0000256" key="1">
    <source>
        <dbReference type="SAM" id="SignalP"/>
    </source>
</evidence>
<name>A0A8T3BS05_DENNO</name>
<evidence type="ECO:0000313" key="2">
    <source>
        <dbReference type="EMBL" id="KAI0519240.1"/>
    </source>
</evidence>
<dbReference type="EMBL" id="JAGYWB010000006">
    <property type="protein sequence ID" value="KAI0519240.1"/>
    <property type="molecule type" value="Genomic_DNA"/>
</dbReference>
<keyword evidence="1" id="KW-0732">Signal</keyword>
<dbReference type="AlphaFoldDB" id="A0A8T3BS05"/>
<feature type="chain" id="PRO_5035833587" evidence="1">
    <location>
        <begin position="23"/>
        <end position="62"/>
    </location>
</feature>
<reference evidence="2" key="1">
    <citation type="journal article" date="2022" name="Front. Genet.">
        <title>Chromosome-Scale Assembly of the Dendrobium nobile Genome Provides Insights Into the Molecular Mechanism of the Biosynthesis of the Medicinal Active Ingredient of Dendrobium.</title>
        <authorList>
            <person name="Xu Q."/>
            <person name="Niu S.-C."/>
            <person name="Li K.-L."/>
            <person name="Zheng P.-J."/>
            <person name="Zhang X.-J."/>
            <person name="Jia Y."/>
            <person name="Liu Y."/>
            <person name="Niu Y.-X."/>
            <person name="Yu L.-H."/>
            <person name="Chen D.-F."/>
            <person name="Zhang G.-Q."/>
        </authorList>
    </citation>
    <scope>NUCLEOTIDE SEQUENCE</scope>
    <source>
        <tissue evidence="2">Leaf</tissue>
    </source>
</reference>
<protein>
    <submittedName>
        <fullName evidence="2">Uncharacterized protein</fullName>
    </submittedName>
</protein>
<sequence>MENKKHKLLAFFLIFILHGGEEEESANFEKINEFQIAATHHIEMNGGRCSTLMHETYRKWPL</sequence>
<proteinExistence type="predicted"/>